<evidence type="ECO:0000256" key="1">
    <source>
        <dbReference type="SAM" id="Phobius"/>
    </source>
</evidence>
<protein>
    <submittedName>
        <fullName evidence="2">Uncharacterized protein</fullName>
    </submittedName>
</protein>
<comment type="caution">
    <text evidence="2">The sequence shown here is derived from an EMBL/GenBank/DDBJ whole genome shotgun (WGS) entry which is preliminary data.</text>
</comment>
<dbReference type="Proteomes" id="UP001472677">
    <property type="component" value="Unassembled WGS sequence"/>
</dbReference>
<feature type="transmembrane region" description="Helical" evidence="1">
    <location>
        <begin position="174"/>
        <end position="202"/>
    </location>
</feature>
<feature type="transmembrane region" description="Helical" evidence="1">
    <location>
        <begin position="214"/>
        <end position="231"/>
    </location>
</feature>
<reference evidence="2 3" key="1">
    <citation type="journal article" date="2024" name="G3 (Bethesda)">
        <title>Genome assembly of Hibiscus sabdariffa L. provides insights into metabolisms of medicinal natural products.</title>
        <authorList>
            <person name="Kim T."/>
        </authorList>
    </citation>
    <scope>NUCLEOTIDE SEQUENCE [LARGE SCALE GENOMIC DNA]</scope>
    <source>
        <strain evidence="2">TK-2024</strain>
        <tissue evidence="2">Old leaves</tissue>
    </source>
</reference>
<evidence type="ECO:0000313" key="3">
    <source>
        <dbReference type="Proteomes" id="UP001472677"/>
    </source>
</evidence>
<proteinExistence type="predicted"/>
<accession>A0ABR2DJ60</accession>
<dbReference type="EMBL" id="JBBPBM010000025">
    <property type="protein sequence ID" value="KAK8540174.1"/>
    <property type="molecule type" value="Genomic_DNA"/>
</dbReference>
<name>A0ABR2DJ60_9ROSI</name>
<evidence type="ECO:0000313" key="2">
    <source>
        <dbReference type="EMBL" id="KAK8540174.1"/>
    </source>
</evidence>
<sequence length="248" mass="27611">MHQRFYAKTKEVFKILVRGSFTVPTISSQMWETLVRDKGDSGVVEAFSILVRVLLNRKIIASYKDMFPNLLDTRKGSKKRGFDKVSLANACALWLYPTLVPLGVKFIAKSNLHISVESSLAVEASIGAKGKYPPGRCFTGKESDFGVFMSIPSLSSSAKDLVYVRYFGKSSSSFFMLTPGFEGIMLFFHPDFASIVLCFLKVSEELPAVEPFPLIFRSSIVVLVVLGFALLSRFGKDKLCNFYVHGII</sequence>
<keyword evidence="3" id="KW-1185">Reference proteome</keyword>
<keyword evidence="1" id="KW-0472">Membrane</keyword>
<keyword evidence="1" id="KW-1133">Transmembrane helix</keyword>
<keyword evidence="1" id="KW-0812">Transmembrane</keyword>
<gene>
    <name evidence="2" type="ORF">V6N12_046465</name>
</gene>
<organism evidence="2 3">
    <name type="scientific">Hibiscus sabdariffa</name>
    <name type="common">roselle</name>
    <dbReference type="NCBI Taxonomy" id="183260"/>
    <lineage>
        <taxon>Eukaryota</taxon>
        <taxon>Viridiplantae</taxon>
        <taxon>Streptophyta</taxon>
        <taxon>Embryophyta</taxon>
        <taxon>Tracheophyta</taxon>
        <taxon>Spermatophyta</taxon>
        <taxon>Magnoliopsida</taxon>
        <taxon>eudicotyledons</taxon>
        <taxon>Gunneridae</taxon>
        <taxon>Pentapetalae</taxon>
        <taxon>rosids</taxon>
        <taxon>malvids</taxon>
        <taxon>Malvales</taxon>
        <taxon>Malvaceae</taxon>
        <taxon>Malvoideae</taxon>
        <taxon>Hibiscus</taxon>
    </lineage>
</organism>